<name>A0A533Q732_9BACT</name>
<evidence type="ECO:0000313" key="2">
    <source>
        <dbReference type="Proteomes" id="UP000319783"/>
    </source>
</evidence>
<reference evidence="1 2" key="1">
    <citation type="submission" date="2019-04" db="EMBL/GenBank/DDBJ databases">
        <title>Genome of a novel bacterium Candidatus Jettenia ecosi reconstructed from metagenome of an anammox bioreactor.</title>
        <authorList>
            <person name="Mardanov A.V."/>
            <person name="Beletsky A.V."/>
            <person name="Ravin N.V."/>
            <person name="Botchkova E.A."/>
            <person name="Litti Y.V."/>
            <person name="Nozhevnikova A.N."/>
        </authorList>
    </citation>
    <scope>NUCLEOTIDE SEQUENCE [LARGE SCALE GENOMIC DNA]</scope>
    <source>
        <strain evidence="1">J2</strain>
    </source>
</reference>
<organism evidence="1 2">
    <name type="scientific">Candidatus Jettenia ecosi</name>
    <dbReference type="NCBI Taxonomy" id="2494326"/>
    <lineage>
        <taxon>Bacteria</taxon>
        <taxon>Pseudomonadati</taxon>
        <taxon>Planctomycetota</taxon>
        <taxon>Candidatus Brocadiia</taxon>
        <taxon>Candidatus Brocadiales</taxon>
        <taxon>Candidatus Brocadiaceae</taxon>
        <taxon>Candidatus Jettenia</taxon>
    </lineage>
</organism>
<comment type="caution">
    <text evidence="1">The sequence shown here is derived from an EMBL/GenBank/DDBJ whole genome shotgun (WGS) entry which is preliminary data.</text>
</comment>
<protein>
    <submittedName>
        <fullName evidence="1">Uncharacterized protein</fullName>
    </submittedName>
</protein>
<proteinExistence type="predicted"/>
<gene>
    <name evidence="1" type="ORF">JETT_3299</name>
</gene>
<dbReference type="EMBL" id="SULG01000101">
    <property type="protein sequence ID" value="TLD40433.1"/>
    <property type="molecule type" value="Genomic_DNA"/>
</dbReference>
<sequence>MTQWLSVSCLLYIILNFSLPGCASLQIRDNIFSSPGEEYTVHIPEKGWEPVKTSDADMVLWNKQYNAMIALISSDRKSKEFSLEMLNKQLFIGMRDKEILVKEPVVVGNQKAIHTILASKIDDYTLKIDSYVIEKDNKIYDLVYWAPLDLFNYAQRDFENMVETFKYNRL</sequence>
<accession>A0A533Q732</accession>
<evidence type="ECO:0000313" key="1">
    <source>
        <dbReference type="EMBL" id="TLD40433.1"/>
    </source>
</evidence>
<dbReference type="Gene3D" id="3.40.1000.10">
    <property type="entry name" value="Mog1/PsbP, alpha/beta/alpha sandwich"/>
    <property type="match status" value="1"/>
</dbReference>
<dbReference type="AlphaFoldDB" id="A0A533Q732"/>
<dbReference type="Proteomes" id="UP000319783">
    <property type="component" value="Unassembled WGS sequence"/>
</dbReference>